<dbReference type="InterPro" id="IPR053946">
    <property type="entry name" value="YscD_ppl_3rd"/>
</dbReference>
<proteinExistence type="predicted"/>
<dbReference type="Pfam" id="PF21934">
    <property type="entry name" value="Yop-YscD_ppl_3rd"/>
    <property type="match status" value="1"/>
</dbReference>
<dbReference type="AlphaFoldDB" id="A0A1C2E0X1"/>
<name>A0A1C2E0X1_9HYPH</name>
<gene>
    <name evidence="5" type="ORF">QV13_08180</name>
</gene>
<dbReference type="EMBL" id="MDEO01000029">
    <property type="protein sequence ID" value="OCX20651.1"/>
    <property type="molecule type" value="Genomic_DNA"/>
</dbReference>
<keyword evidence="1" id="KW-0472">Membrane</keyword>
<dbReference type="SUPFAM" id="SSF49879">
    <property type="entry name" value="SMAD/FHA domain"/>
    <property type="match status" value="1"/>
</dbReference>
<feature type="domain" description="YscD-like Bon-like" evidence="3">
    <location>
        <begin position="199"/>
        <end position="258"/>
    </location>
</feature>
<sequence length="324" mass="33642">MSAHSTRKLEGGAGKLALRAVASGATSLVPDKPATLAVTRGFHNGASLELTEPSYVIGSDGASDIVLRDPGIAALHARLHRKGNLVEIEAIGGDLELAGGETIWKGQGCRRRLPLGISLGDAQLRLTGPAPTKSRWSLPRRPLLAGGVLIAAVFAISIAANGLSIAKTDDKPASLALADGEVTGSVPGNGADAEHLAAAQAELTARLAQSGLETVAVGRSSERLVVSGTIPNAQSGTWTEVRLWFDQKFGQVPLVSNIAVGDAAQPPRLTLQAIWYGERPYVIAGDGTRYHEGAFTNDGWTIKEIGQTALVLTKGGATVALKYQ</sequence>
<evidence type="ECO:0000259" key="3">
    <source>
        <dbReference type="Pfam" id="PF21934"/>
    </source>
</evidence>
<dbReference type="InterPro" id="IPR057770">
    <property type="entry name" value="YscD/Y4YQ_C"/>
</dbReference>
<dbReference type="Pfam" id="PF16697">
    <property type="entry name" value="Yop-YscD_cpl"/>
    <property type="match status" value="1"/>
</dbReference>
<feature type="domain" description="YscD/Y4YQ C-terminal" evidence="4">
    <location>
        <begin position="269"/>
        <end position="321"/>
    </location>
</feature>
<evidence type="ECO:0000313" key="5">
    <source>
        <dbReference type="EMBL" id="OCX20651.1"/>
    </source>
</evidence>
<accession>A0A1C2E0X1</accession>
<organism evidence="5 6">
    <name type="scientific">Mesorhizobium hungaricum</name>
    <dbReference type="NCBI Taxonomy" id="1566387"/>
    <lineage>
        <taxon>Bacteria</taxon>
        <taxon>Pseudomonadati</taxon>
        <taxon>Pseudomonadota</taxon>
        <taxon>Alphaproteobacteria</taxon>
        <taxon>Hyphomicrobiales</taxon>
        <taxon>Phyllobacteriaceae</taxon>
        <taxon>Mesorhizobium</taxon>
    </lineage>
</organism>
<reference evidence="5 6" key="1">
    <citation type="submission" date="2016-08" db="EMBL/GenBank/DDBJ databases">
        <title>Whole genome sequence of Mesorhizobium sp. strain UASWS1009 isolated from industrial sewage.</title>
        <authorList>
            <person name="Crovadore J."/>
            <person name="Calmin G."/>
            <person name="Chablais R."/>
            <person name="Cochard B."/>
            <person name="Lefort F."/>
        </authorList>
    </citation>
    <scope>NUCLEOTIDE SEQUENCE [LARGE SCALE GENOMIC DNA]</scope>
    <source>
        <strain evidence="5 6">UASWS1009</strain>
    </source>
</reference>
<keyword evidence="1" id="KW-1133">Transmembrane helix</keyword>
<dbReference type="CDD" id="cd00060">
    <property type="entry name" value="FHA"/>
    <property type="match status" value="1"/>
</dbReference>
<dbReference type="Gene3D" id="2.60.200.20">
    <property type="match status" value="1"/>
</dbReference>
<dbReference type="STRING" id="1566387.QV13_08180"/>
<keyword evidence="6" id="KW-1185">Reference proteome</keyword>
<dbReference type="InterPro" id="IPR008984">
    <property type="entry name" value="SMAD_FHA_dom_sf"/>
</dbReference>
<evidence type="ECO:0000259" key="4">
    <source>
        <dbReference type="Pfam" id="PF23893"/>
    </source>
</evidence>
<evidence type="ECO:0008006" key="7">
    <source>
        <dbReference type="Google" id="ProtNLM"/>
    </source>
</evidence>
<dbReference type="OrthoDB" id="9806163at2"/>
<dbReference type="InterPro" id="IPR032030">
    <property type="entry name" value="YscD_cytoplasmic_dom"/>
</dbReference>
<evidence type="ECO:0000259" key="2">
    <source>
        <dbReference type="Pfam" id="PF16697"/>
    </source>
</evidence>
<dbReference type="Pfam" id="PF23893">
    <property type="entry name" value="Y4YQ_C"/>
    <property type="match status" value="1"/>
</dbReference>
<feature type="domain" description="YscD cytoplasmic" evidence="2">
    <location>
        <begin position="38"/>
        <end position="92"/>
    </location>
</feature>
<dbReference type="RefSeq" id="WP_065997513.1">
    <property type="nucleotide sequence ID" value="NZ_MDEO01000029.1"/>
</dbReference>
<feature type="transmembrane region" description="Helical" evidence="1">
    <location>
        <begin position="143"/>
        <end position="163"/>
    </location>
</feature>
<keyword evidence="1" id="KW-0812">Transmembrane</keyword>
<dbReference type="Proteomes" id="UP000094412">
    <property type="component" value="Unassembled WGS sequence"/>
</dbReference>
<evidence type="ECO:0000313" key="6">
    <source>
        <dbReference type="Proteomes" id="UP000094412"/>
    </source>
</evidence>
<evidence type="ECO:0000256" key="1">
    <source>
        <dbReference type="SAM" id="Phobius"/>
    </source>
</evidence>
<comment type="caution">
    <text evidence="5">The sequence shown here is derived from an EMBL/GenBank/DDBJ whole genome shotgun (WGS) entry which is preliminary data.</text>
</comment>
<protein>
    <recommendedName>
        <fullName evidence="7">FHA domain-containing protein</fullName>
    </recommendedName>
</protein>